<name>A0ABP4FPH0_9PSEU</name>
<dbReference type="EMBL" id="BAAALM010000001">
    <property type="protein sequence ID" value="GAA1190509.1"/>
    <property type="molecule type" value="Genomic_DNA"/>
</dbReference>
<keyword evidence="1" id="KW-1133">Transmembrane helix</keyword>
<evidence type="ECO:0000313" key="2">
    <source>
        <dbReference type="EMBL" id="GAA1190509.1"/>
    </source>
</evidence>
<protein>
    <submittedName>
        <fullName evidence="2">Uncharacterized protein</fullName>
    </submittedName>
</protein>
<reference evidence="3" key="1">
    <citation type="journal article" date="2019" name="Int. J. Syst. Evol. Microbiol.">
        <title>The Global Catalogue of Microorganisms (GCM) 10K type strain sequencing project: providing services to taxonomists for standard genome sequencing and annotation.</title>
        <authorList>
            <consortium name="The Broad Institute Genomics Platform"/>
            <consortium name="The Broad Institute Genome Sequencing Center for Infectious Disease"/>
            <person name="Wu L."/>
            <person name="Ma J."/>
        </authorList>
    </citation>
    <scope>NUCLEOTIDE SEQUENCE [LARGE SCALE GENOMIC DNA]</scope>
    <source>
        <strain evidence="3">JCM 13022</strain>
    </source>
</reference>
<organism evidence="2 3">
    <name type="scientific">Prauserella alba</name>
    <dbReference type="NCBI Taxonomy" id="176898"/>
    <lineage>
        <taxon>Bacteria</taxon>
        <taxon>Bacillati</taxon>
        <taxon>Actinomycetota</taxon>
        <taxon>Actinomycetes</taxon>
        <taxon>Pseudonocardiales</taxon>
        <taxon>Pseudonocardiaceae</taxon>
        <taxon>Prauserella</taxon>
    </lineage>
</organism>
<keyword evidence="3" id="KW-1185">Reference proteome</keyword>
<keyword evidence="1" id="KW-0472">Membrane</keyword>
<evidence type="ECO:0000313" key="3">
    <source>
        <dbReference type="Proteomes" id="UP001500467"/>
    </source>
</evidence>
<feature type="transmembrane region" description="Helical" evidence="1">
    <location>
        <begin position="168"/>
        <end position="189"/>
    </location>
</feature>
<gene>
    <name evidence="2" type="ORF">GCM10009675_00960</name>
</gene>
<accession>A0ABP4FPH0</accession>
<keyword evidence="1" id="KW-0812">Transmembrane</keyword>
<comment type="caution">
    <text evidence="2">The sequence shown here is derived from an EMBL/GenBank/DDBJ whole genome shotgun (WGS) entry which is preliminary data.</text>
</comment>
<sequence length="298" mass="31595">MTVFKKPFTLAVLVAVALAGWAAVSGGLFDGAVASTLRSSSVYSAADYDVDRAEAERVIGNRKLTVGFLSPGEDAGEVCDDVAGAADGTLFVAMTREGGDWSTYGCSHHTDEIGQAMVAESVIARGTGVFVDRPIETLKVMVVNFDQLVRSGHVPDGPRTIDPPLPRYLLAGALLAAVAAGSAVAYAVARAVGRRAAARRIEAETGDDARSVLNAETGAVSRTIIDLDKAYARAARGSAAPQRNFVTGYRRLIDEYVAFTREVAAAGEDDLDPLVERARELHRKATRLETEARGVRTR</sequence>
<dbReference type="Proteomes" id="UP001500467">
    <property type="component" value="Unassembled WGS sequence"/>
</dbReference>
<proteinExistence type="predicted"/>
<evidence type="ECO:0000256" key="1">
    <source>
        <dbReference type="SAM" id="Phobius"/>
    </source>
</evidence>
<dbReference type="RefSeq" id="WP_253852530.1">
    <property type="nucleotide sequence ID" value="NZ_BAAALM010000001.1"/>
</dbReference>